<feature type="transmembrane region" description="Helical" evidence="8">
    <location>
        <begin position="153"/>
        <end position="173"/>
    </location>
</feature>
<evidence type="ECO:0000256" key="2">
    <source>
        <dbReference type="ARBA" id="ARBA00022475"/>
    </source>
</evidence>
<feature type="transmembrane region" description="Helical" evidence="8">
    <location>
        <begin position="275"/>
        <end position="302"/>
    </location>
</feature>
<feature type="binding site" evidence="7">
    <location>
        <position position="208"/>
    </location>
    <ligand>
        <name>Mg(2+)</name>
        <dbReference type="ChEBI" id="CHEBI:18420"/>
    </ligand>
</feature>
<evidence type="ECO:0000256" key="3">
    <source>
        <dbReference type="ARBA" id="ARBA00022679"/>
    </source>
</evidence>
<keyword evidence="5 8" id="KW-1133">Transmembrane helix</keyword>
<feature type="transmembrane region" description="Helical" evidence="8">
    <location>
        <begin position="409"/>
        <end position="426"/>
    </location>
</feature>
<feature type="transmembrane region" description="Helical" evidence="8">
    <location>
        <begin position="470"/>
        <end position="488"/>
    </location>
</feature>
<evidence type="ECO:0000256" key="4">
    <source>
        <dbReference type="ARBA" id="ARBA00022692"/>
    </source>
</evidence>
<dbReference type="GO" id="GO:0046872">
    <property type="term" value="F:metal ion binding"/>
    <property type="evidence" value="ECO:0007669"/>
    <property type="project" value="UniProtKB-KW"/>
</dbReference>
<dbReference type="Pfam" id="PF00953">
    <property type="entry name" value="Glycos_transf_4"/>
    <property type="match status" value="1"/>
</dbReference>
<evidence type="ECO:0000313" key="10">
    <source>
        <dbReference type="Proteomes" id="UP001205843"/>
    </source>
</evidence>
<keyword evidence="10" id="KW-1185">Reference proteome</keyword>
<dbReference type="PROSITE" id="PS01348">
    <property type="entry name" value="MRAY_2"/>
    <property type="match status" value="1"/>
</dbReference>
<keyword evidence="3 9" id="KW-0808">Transferase</keyword>
<protein>
    <submittedName>
        <fullName evidence="9">UDP-GlcNAc:undecaprenyl-phosphate GlcNAc-1-phosphate transferase</fullName>
        <ecNumber evidence="9">2.7.8.33</ecNumber>
    </submittedName>
</protein>
<dbReference type="InterPro" id="IPR000715">
    <property type="entry name" value="Glycosyl_transferase_4"/>
</dbReference>
<feature type="transmembrane region" description="Helical" evidence="8">
    <location>
        <begin position="127"/>
        <end position="146"/>
    </location>
</feature>
<proteinExistence type="predicted"/>
<evidence type="ECO:0000256" key="1">
    <source>
        <dbReference type="ARBA" id="ARBA00004651"/>
    </source>
</evidence>
<evidence type="ECO:0000256" key="7">
    <source>
        <dbReference type="PIRSR" id="PIRSR600715-1"/>
    </source>
</evidence>
<feature type="transmembrane region" description="Helical" evidence="8">
    <location>
        <begin position="98"/>
        <end position="115"/>
    </location>
</feature>
<feature type="transmembrane region" description="Helical" evidence="8">
    <location>
        <begin position="494"/>
        <end position="513"/>
    </location>
</feature>
<feature type="transmembrane region" description="Helical" evidence="8">
    <location>
        <begin position="234"/>
        <end position="254"/>
    </location>
</feature>
<evidence type="ECO:0000313" key="9">
    <source>
        <dbReference type="EMBL" id="MCP1675813.1"/>
    </source>
</evidence>
<keyword evidence="6 8" id="KW-0472">Membrane</keyword>
<dbReference type="GO" id="GO:0005886">
    <property type="term" value="C:plasma membrane"/>
    <property type="evidence" value="ECO:0007669"/>
    <property type="project" value="UniProtKB-SubCell"/>
</dbReference>
<dbReference type="CDD" id="cd06853">
    <property type="entry name" value="GT_WecA_like"/>
    <property type="match status" value="1"/>
</dbReference>
<evidence type="ECO:0000256" key="5">
    <source>
        <dbReference type="ARBA" id="ARBA00022989"/>
    </source>
</evidence>
<feature type="binding site" evidence="7">
    <location>
        <position position="148"/>
    </location>
    <ligand>
        <name>Mg(2+)</name>
        <dbReference type="ChEBI" id="CHEBI:18420"/>
    </ligand>
</feature>
<gene>
    <name evidence="9" type="ORF">J2T57_002968</name>
</gene>
<organism evidence="9 10">
    <name type="scientific">Natronocella acetinitrilica</name>
    <dbReference type="NCBI Taxonomy" id="414046"/>
    <lineage>
        <taxon>Bacteria</taxon>
        <taxon>Pseudomonadati</taxon>
        <taxon>Pseudomonadota</taxon>
        <taxon>Gammaproteobacteria</taxon>
        <taxon>Chromatiales</taxon>
        <taxon>Ectothiorhodospiraceae</taxon>
        <taxon>Natronocella</taxon>
    </lineage>
</organism>
<dbReference type="InterPro" id="IPR018480">
    <property type="entry name" value="PNAcMuramoyl-5peptid_Trfase_CS"/>
</dbReference>
<feature type="transmembrane region" description="Helical" evidence="8">
    <location>
        <begin position="209"/>
        <end position="228"/>
    </location>
</feature>
<dbReference type="PANTHER" id="PTHR22926">
    <property type="entry name" value="PHOSPHO-N-ACETYLMURAMOYL-PENTAPEPTIDE-TRANSFERASE"/>
    <property type="match status" value="1"/>
</dbReference>
<feature type="transmembrane region" description="Helical" evidence="8">
    <location>
        <begin position="361"/>
        <end position="379"/>
    </location>
</feature>
<name>A0AAE3KD41_9GAMM</name>
<dbReference type="EC" id="2.7.8.33" evidence="9"/>
<reference evidence="9" key="1">
    <citation type="submission" date="2022-03" db="EMBL/GenBank/DDBJ databases">
        <title>Genomic Encyclopedia of Type Strains, Phase III (KMG-III): the genomes of soil and plant-associated and newly described type strains.</title>
        <authorList>
            <person name="Whitman W."/>
        </authorList>
    </citation>
    <scope>NUCLEOTIDE SEQUENCE</scope>
    <source>
        <strain evidence="9">ANL 6-2</strain>
    </source>
</reference>
<evidence type="ECO:0000256" key="6">
    <source>
        <dbReference type="ARBA" id="ARBA00023136"/>
    </source>
</evidence>
<evidence type="ECO:0000256" key="8">
    <source>
        <dbReference type="SAM" id="Phobius"/>
    </source>
</evidence>
<comment type="caution">
    <text evidence="9">The sequence shown here is derived from an EMBL/GenBank/DDBJ whole genome shotgun (WGS) entry which is preliminary data.</text>
</comment>
<feature type="transmembrane region" description="Helical" evidence="8">
    <location>
        <begin position="522"/>
        <end position="540"/>
    </location>
</feature>
<feature type="transmembrane region" description="Helical" evidence="8">
    <location>
        <begin position="385"/>
        <end position="402"/>
    </location>
</feature>
<keyword evidence="4 8" id="KW-0812">Transmembrane</keyword>
<feature type="transmembrane region" description="Helical" evidence="8">
    <location>
        <begin position="308"/>
        <end position="329"/>
    </location>
</feature>
<dbReference type="PANTHER" id="PTHR22926:SF3">
    <property type="entry name" value="UNDECAPRENYL-PHOSPHATE ALPHA-N-ACETYLGLUCOSAMINYL 1-PHOSPHATE TRANSFERASE"/>
    <property type="match status" value="1"/>
</dbReference>
<dbReference type="GO" id="GO:0044038">
    <property type="term" value="P:cell wall macromolecule biosynthetic process"/>
    <property type="evidence" value="ECO:0007669"/>
    <property type="project" value="TreeGrafter"/>
</dbReference>
<comment type="cofactor">
    <cofactor evidence="7">
        <name>Mg(2+)</name>
        <dbReference type="ChEBI" id="CHEBI:18420"/>
    </cofactor>
</comment>
<keyword evidence="2" id="KW-1003">Cell membrane</keyword>
<feature type="transmembrane region" description="Helical" evidence="8">
    <location>
        <begin position="6"/>
        <end position="26"/>
    </location>
</feature>
<feature type="transmembrane region" description="Helical" evidence="8">
    <location>
        <begin position="47"/>
        <end position="64"/>
    </location>
</feature>
<feature type="transmembrane region" description="Helical" evidence="8">
    <location>
        <begin position="432"/>
        <end position="458"/>
    </location>
</feature>
<dbReference type="GO" id="GO:0036380">
    <property type="term" value="F:UDP-N-acetylglucosamine-undecaprenyl-phosphate N-acetylglucosaminephosphotransferase activity"/>
    <property type="evidence" value="ECO:0007669"/>
    <property type="project" value="UniProtKB-EC"/>
</dbReference>
<sequence length="541" mass="58221">MDTLFATLTALAVSLALIPMMIRLAPTLGMLDHPNARKIHQQPIPRVGGWGICLGAVAAVLLWLPYSSVALAFLVGALVLLAGGTWDDKGELRASVKLAIQLAAATPAVLLAGLAMDQAPLVGDFVLHTWVAIPLTVLGLAACINASNTSDGLDGLAAGITLLSLLGLLYLGYRLQSSEVLLLTAAAIGGLAGFLRYNTYPATIFMGDSGSQFLGFAVGFLGLAVVQAQPGLLSPWLLLLLVGLPPADLCVVALRRLRRGQHPFHPDKSHIHHRLLVLGFSHSQAVAAIYTIQASFVFFGVALAPSQAWKILLVYGLHLVLIYGFLHLAEQAMNGRQRNAVESTDVTERQFRPLLVWAPRIGLELTVPLVLVTFATLTARVPRDFALLAGVLLIPLLPRLFRLGSPATFMTRIPVFMVTASVLYLYTENRPFVSGIALMTEMVGMLCIAILAVLAVTYSPMRRAREFRTTALDLLLVILAALAFLAVQSGPLQISPLFLLYAPVLLYGCELLLVERRDRREWLVLAVTVAALILLGRGLLP</sequence>
<keyword evidence="7" id="KW-0460">Magnesium</keyword>
<dbReference type="AlphaFoldDB" id="A0AAE3KD41"/>
<feature type="transmembrane region" description="Helical" evidence="8">
    <location>
        <begin position="70"/>
        <end position="86"/>
    </location>
</feature>
<dbReference type="GO" id="GO:0009103">
    <property type="term" value="P:lipopolysaccharide biosynthetic process"/>
    <property type="evidence" value="ECO:0007669"/>
    <property type="project" value="TreeGrafter"/>
</dbReference>
<keyword evidence="7" id="KW-0479">Metal-binding</keyword>
<dbReference type="Proteomes" id="UP001205843">
    <property type="component" value="Unassembled WGS sequence"/>
</dbReference>
<comment type="subcellular location">
    <subcellularLocation>
        <location evidence="1">Cell membrane</location>
        <topology evidence="1">Multi-pass membrane protein</topology>
    </subcellularLocation>
</comment>
<accession>A0AAE3KD41</accession>
<dbReference type="RefSeq" id="WP_253479672.1">
    <property type="nucleotide sequence ID" value="NZ_JALJXV010000007.1"/>
</dbReference>
<feature type="transmembrane region" description="Helical" evidence="8">
    <location>
        <begin position="179"/>
        <end position="197"/>
    </location>
</feature>
<dbReference type="EMBL" id="JALJXV010000007">
    <property type="protein sequence ID" value="MCP1675813.1"/>
    <property type="molecule type" value="Genomic_DNA"/>
</dbReference>
<dbReference type="GO" id="GO:0071555">
    <property type="term" value="P:cell wall organization"/>
    <property type="evidence" value="ECO:0007669"/>
    <property type="project" value="TreeGrafter"/>
</dbReference>